<evidence type="ECO:0000313" key="2">
    <source>
        <dbReference type="Proteomes" id="UP000467841"/>
    </source>
</evidence>
<dbReference type="PANTHER" id="PTHR34222">
    <property type="entry name" value="GAG_PRE-INTEGRS DOMAIN-CONTAINING PROTEIN"/>
    <property type="match status" value="1"/>
</dbReference>
<dbReference type="AlphaFoldDB" id="A0A6D2IND6"/>
<evidence type="ECO:0000313" key="1">
    <source>
        <dbReference type="EMBL" id="CAA7029150.1"/>
    </source>
</evidence>
<dbReference type="EMBL" id="CACVBM020001077">
    <property type="protein sequence ID" value="CAA7029150.1"/>
    <property type="molecule type" value="Genomic_DNA"/>
</dbReference>
<accession>A0A6D2IND6</accession>
<sequence>MKKHVPMLSEIYNLLDQDHSQRSILTVPNASACNVVVPDPIPVSVNATQVAHYPQKMNKLLCSHCGYTGHTAETCFKIHGYPPGFKHKYQKNVLEKLSSAKPQYSKPVVAQMSVPSATSENISDTLKQLSKDNIQGVIDYFNSQLQPSINQLSTTASTSGGMITALPGMAFSSSTLHFVGALRATGHVLNTK</sequence>
<dbReference type="PANTHER" id="PTHR34222:SF99">
    <property type="entry name" value="PROTEIN, PUTATIVE-RELATED"/>
    <property type="match status" value="1"/>
</dbReference>
<gene>
    <name evidence="1" type="ORF">MERR_LOCUS16385</name>
</gene>
<dbReference type="Proteomes" id="UP000467841">
    <property type="component" value="Unassembled WGS sequence"/>
</dbReference>
<organism evidence="1 2">
    <name type="scientific">Microthlaspi erraticum</name>
    <dbReference type="NCBI Taxonomy" id="1685480"/>
    <lineage>
        <taxon>Eukaryota</taxon>
        <taxon>Viridiplantae</taxon>
        <taxon>Streptophyta</taxon>
        <taxon>Embryophyta</taxon>
        <taxon>Tracheophyta</taxon>
        <taxon>Spermatophyta</taxon>
        <taxon>Magnoliopsida</taxon>
        <taxon>eudicotyledons</taxon>
        <taxon>Gunneridae</taxon>
        <taxon>Pentapetalae</taxon>
        <taxon>rosids</taxon>
        <taxon>malvids</taxon>
        <taxon>Brassicales</taxon>
        <taxon>Brassicaceae</taxon>
        <taxon>Coluteocarpeae</taxon>
        <taxon>Microthlaspi</taxon>
    </lineage>
</organism>
<comment type="caution">
    <text evidence="1">The sequence shown here is derived from an EMBL/GenBank/DDBJ whole genome shotgun (WGS) entry which is preliminary data.</text>
</comment>
<dbReference type="OrthoDB" id="1694758at2759"/>
<keyword evidence="2" id="KW-1185">Reference proteome</keyword>
<name>A0A6D2IND6_9BRAS</name>
<protein>
    <recommendedName>
        <fullName evidence="3">CCHC-type domain-containing protein</fullName>
    </recommendedName>
</protein>
<evidence type="ECO:0008006" key="3">
    <source>
        <dbReference type="Google" id="ProtNLM"/>
    </source>
</evidence>
<proteinExistence type="predicted"/>
<reference evidence="1" key="1">
    <citation type="submission" date="2020-01" db="EMBL/GenBank/DDBJ databases">
        <authorList>
            <person name="Mishra B."/>
        </authorList>
    </citation>
    <scope>NUCLEOTIDE SEQUENCE [LARGE SCALE GENOMIC DNA]</scope>
</reference>